<keyword evidence="3" id="KW-1185">Reference proteome</keyword>
<name>A0ABD2K111_9BILA</name>
<proteinExistence type="predicted"/>
<reference evidence="2 3" key="1">
    <citation type="submission" date="2024-10" db="EMBL/GenBank/DDBJ databases">
        <authorList>
            <person name="Kim D."/>
        </authorList>
    </citation>
    <scope>NUCLEOTIDE SEQUENCE [LARGE SCALE GENOMIC DNA]</scope>
    <source>
        <strain evidence="2">BH-2024</strain>
    </source>
</reference>
<feature type="region of interest" description="Disordered" evidence="1">
    <location>
        <begin position="461"/>
        <end position="490"/>
    </location>
</feature>
<gene>
    <name evidence="2" type="ORF">niasHT_024722</name>
</gene>
<dbReference type="Proteomes" id="UP001620626">
    <property type="component" value="Unassembled WGS sequence"/>
</dbReference>
<comment type="caution">
    <text evidence="2">The sequence shown here is derived from an EMBL/GenBank/DDBJ whole genome shotgun (WGS) entry which is preliminary data.</text>
</comment>
<protein>
    <submittedName>
        <fullName evidence="2">Uncharacterized protein</fullName>
    </submittedName>
</protein>
<evidence type="ECO:0000313" key="3">
    <source>
        <dbReference type="Proteomes" id="UP001620626"/>
    </source>
</evidence>
<feature type="compositionally biased region" description="Basic and acidic residues" evidence="1">
    <location>
        <begin position="461"/>
        <end position="471"/>
    </location>
</feature>
<evidence type="ECO:0000256" key="1">
    <source>
        <dbReference type="SAM" id="MobiDB-lite"/>
    </source>
</evidence>
<organism evidence="2 3">
    <name type="scientific">Heterodera trifolii</name>
    <dbReference type="NCBI Taxonomy" id="157864"/>
    <lineage>
        <taxon>Eukaryota</taxon>
        <taxon>Metazoa</taxon>
        <taxon>Ecdysozoa</taxon>
        <taxon>Nematoda</taxon>
        <taxon>Chromadorea</taxon>
        <taxon>Rhabditida</taxon>
        <taxon>Tylenchina</taxon>
        <taxon>Tylenchomorpha</taxon>
        <taxon>Tylenchoidea</taxon>
        <taxon>Heteroderidae</taxon>
        <taxon>Heteroderinae</taxon>
        <taxon>Heterodera</taxon>
    </lineage>
</organism>
<dbReference type="AlphaFoldDB" id="A0ABD2K111"/>
<accession>A0ABD2K111</accession>
<dbReference type="EMBL" id="JBICBT010000863">
    <property type="protein sequence ID" value="KAL3096445.1"/>
    <property type="molecule type" value="Genomic_DNA"/>
</dbReference>
<evidence type="ECO:0000313" key="2">
    <source>
        <dbReference type="EMBL" id="KAL3096445.1"/>
    </source>
</evidence>
<feature type="compositionally biased region" description="Polar residues" evidence="1">
    <location>
        <begin position="478"/>
        <end position="490"/>
    </location>
</feature>
<sequence>MPWHLFVSQECKEEAQVVCTECGWANCVPSEKDNEPDDVTCCPHVRKEPGLISNAESVTTTGENTKCCPTNYVFKCCTLLSEQKYTWRGEHMAVFEYQKNIMSNPSDEDMPYFHPGQGEYQCFCDVMAQFMLFKYTKEDEECKLETIRRIVETDEPYNLACFFKEGEKASKCCDENYALSTVKYLFWKIATPMLRVDYALSVCIFIGAQAEGIHWKLIHKGNQKLFDVSFDALEKLDVPSADPLHKLWVLSPIPNFAIKPPSYVFHHWLRKKTEDMVAELEKKSNNECKGKPIYCACDPLHFDHIMTGMCCDKTTSCECCSKIFLDKATKTRKKLARDDLIQEVECTDEKMAFRRKVPIQQHKNVKRCNHYIAAKLSVFCLWAEGSPGSGCCGKDYQIVDVDERYAIYNISVTSDAAIEGISRRHPFCRNRLPWIHPTVCAHECYHDNNYVNNDHYTDDDNHHHYQHDYHHDHHRSAASLQTSNKLSGKK</sequence>